<proteinExistence type="predicted"/>
<organism evidence="1 2">
    <name type="scientific">Shewanella decolorationis</name>
    <dbReference type="NCBI Taxonomy" id="256839"/>
    <lineage>
        <taxon>Bacteria</taxon>
        <taxon>Pseudomonadati</taxon>
        <taxon>Pseudomonadota</taxon>
        <taxon>Gammaproteobacteria</taxon>
        <taxon>Alteromonadales</taxon>
        <taxon>Shewanellaceae</taxon>
        <taxon>Shewanella</taxon>
    </lineage>
</organism>
<gene>
    <name evidence="1" type="ORF">D0436_23520</name>
</gene>
<reference evidence="1 2" key="1">
    <citation type="journal article" date="2019" name="Ecotoxicol. Environ. Saf.">
        <title>Microbial characterization of heavy metal resistant bacterial strains isolated from an electroplating wastewater treatment plant.</title>
        <authorList>
            <person name="Cai X."/>
            <person name="Zheng X."/>
            <person name="Zhang D."/>
            <person name="Iqbal W."/>
            <person name="Liu C."/>
            <person name="Yang B."/>
            <person name="Zhao X."/>
            <person name="Lu X."/>
            <person name="Mao Y."/>
        </authorList>
    </citation>
    <scope>NUCLEOTIDE SEQUENCE [LARGE SCALE GENOMIC DNA]</scope>
    <source>
        <strain evidence="1 2">Ni1-3</strain>
    </source>
</reference>
<sequence length="55" mass="6073">MVCLTPWCVIWPASWFASLLGVLSGQHHGLPQSVVCYLASIMISLTPRHIVEPVQ</sequence>
<accession>A0A8A9LE32</accession>
<protein>
    <submittedName>
        <fullName evidence="1">Uncharacterized protein</fullName>
    </submittedName>
</protein>
<evidence type="ECO:0000313" key="1">
    <source>
        <dbReference type="EMBL" id="QTS34877.1"/>
    </source>
</evidence>
<evidence type="ECO:0000313" key="2">
    <source>
        <dbReference type="Proteomes" id="UP000321124"/>
    </source>
</evidence>
<dbReference type="AlphaFoldDB" id="A0A8A9LE32"/>
<dbReference type="KEGG" id="sdeo:D0436_23520"/>
<dbReference type="EMBL" id="CP031775">
    <property type="protein sequence ID" value="QTS34877.1"/>
    <property type="molecule type" value="Genomic_DNA"/>
</dbReference>
<dbReference type="Proteomes" id="UP000321124">
    <property type="component" value="Chromosome"/>
</dbReference>
<name>A0A8A9LE32_9GAMM</name>
<dbReference type="RefSeq" id="WP_208661165.1">
    <property type="nucleotide sequence ID" value="NZ_CP031775.2"/>
</dbReference>